<dbReference type="SUPFAM" id="SSF69118">
    <property type="entry name" value="AhpD-like"/>
    <property type="match status" value="1"/>
</dbReference>
<name>A0A9Y2MXH2_9PSEU</name>
<sequence>MPRVPQLALDQADLSTEQRELLEQTKAQLGKVPNLYAAIANGPATLRGYLALRDSLGHGVLDARTRVKLALLIAQENGCEYCVAAHTMRGSRLFKMSAQQLLDTRHALDDDHHTEAVLRVAVIVLRSGGRIDDKAIASAREAGVTDAELMEIVGHIALNVLSNYANHLAQPDLDFPAIELEPRDEMSRSWQRADEVELVEGYVLTDAEGTETRTVRNVEISYSGGFVHIRHVGADLVQTVSAPGIRRIRQGLPTAA</sequence>
<proteinExistence type="predicted"/>
<dbReference type="NCBIfam" id="TIGR00778">
    <property type="entry name" value="ahpD_dom"/>
    <property type="match status" value="1"/>
</dbReference>
<evidence type="ECO:0000259" key="1">
    <source>
        <dbReference type="Pfam" id="PF02627"/>
    </source>
</evidence>
<evidence type="ECO:0000313" key="2">
    <source>
        <dbReference type="EMBL" id="WIX80693.1"/>
    </source>
</evidence>
<dbReference type="InterPro" id="IPR003779">
    <property type="entry name" value="CMD-like"/>
</dbReference>
<organism evidence="2 3">
    <name type="scientific">Amycolatopsis carbonis</name>
    <dbReference type="NCBI Taxonomy" id="715471"/>
    <lineage>
        <taxon>Bacteria</taxon>
        <taxon>Bacillati</taxon>
        <taxon>Actinomycetota</taxon>
        <taxon>Actinomycetes</taxon>
        <taxon>Pseudonocardiales</taxon>
        <taxon>Pseudonocardiaceae</taxon>
        <taxon>Amycolatopsis</taxon>
    </lineage>
</organism>
<dbReference type="Gene3D" id="1.20.1290.10">
    <property type="entry name" value="AhpD-like"/>
    <property type="match status" value="1"/>
</dbReference>
<dbReference type="GO" id="GO:0051920">
    <property type="term" value="F:peroxiredoxin activity"/>
    <property type="evidence" value="ECO:0007669"/>
    <property type="project" value="InterPro"/>
</dbReference>
<dbReference type="PANTHER" id="PTHR35446">
    <property type="entry name" value="SI:CH211-175M2.5"/>
    <property type="match status" value="1"/>
</dbReference>
<accession>A0A9Y2MXH2</accession>
<dbReference type="InterPro" id="IPR004675">
    <property type="entry name" value="AhpD_core"/>
</dbReference>
<evidence type="ECO:0000313" key="3">
    <source>
        <dbReference type="Proteomes" id="UP001236014"/>
    </source>
</evidence>
<dbReference type="EMBL" id="CP127294">
    <property type="protein sequence ID" value="WIX80693.1"/>
    <property type="molecule type" value="Genomic_DNA"/>
</dbReference>
<dbReference type="Proteomes" id="UP001236014">
    <property type="component" value="Chromosome"/>
</dbReference>
<dbReference type="AlphaFoldDB" id="A0A9Y2MXH2"/>
<dbReference type="PANTHER" id="PTHR35446:SF3">
    <property type="entry name" value="CMD DOMAIN-CONTAINING PROTEIN"/>
    <property type="match status" value="1"/>
</dbReference>
<gene>
    <name evidence="2" type="ORF">QRX50_07985</name>
</gene>
<dbReference type="InterPro" id="IPR029032">
    <property type="entry name" value="AhpD-like"/>
</dbReference>
<protein>
    <submittedName>
        <fullName evidence="2">Carboxymuconolactone decarboxylase family protein</fullName>
    </submittedName>
</protein>
<keyword evidence="3" id="KW-1185">Reference proteome</keyword>
<reference evidence="2 3" key="1">
    <citation type="submission" date="2023-06" db="EMBL/GenBank/DDBJ databases">
        <authorList>
            <person name="Oyuntsetseg B."/>
            <person name="Kim S.B."/>
        </authorList>
    </citation>
    <scope>NUCLEOTIDE SEQUENCE [LARGE SCALE GENOMIC DNA]</scope>
    <source>
        <strain evidence="2 3">2-15</strain>
    </source>
</reference>
<dbReference type="Pfam" id="PF02627">
    <property type="entry name" value="CMD"/>
    <property type="match status" value="1"/>
</dbReference>
<dbReference type="RefSeq" id="WP_285971316.1">
    <property type="nucleotide sequence ID" value="NZ_CP127294.1"/>
</dbReference>
<dbReference type="KEGG" id="acab:QRX50_07985"/>
<feature type="domain" description="Carboxymuconolactone decarboxylase-like" evidence="1">
    <location>
        <begin position="43"/>
        <end position="113"/>
    </location>
</feature>